<dbReference type="InterPro" id="IPR013249">
    <property type="entry name" value="RNA_pol_sigma70_r4_t2"/>
</dbReference>
<reference evidence="7 8" key="1">
    <citation type="submission" date="2018-03" db="EMBL/GenBank/DDBJ databases">
        <title>The draft genome of Sphingosinicella sp. GL-C-18.</title>
        <authorList>
            <person name="Liu L."/>
            <person name="Li L."/>
            <person name="Liang L."/>
            <person name="Zhang X."/>
            <person name="Wang T."/>
        </authorList>
    </citation>
    <scope>NUCLEOTIDE SEQUENCE [LARGE SCALE GENOMIC DNA]</scope>
    <source>
        <strain evidence="7 8">GL-C-18</strain>
    </source>
</reference>
<dbReference type="Pfam" id="PF08281">
    <property type="entry name" value="Sigma70_r4_2"/>
    <property type="match status" value="1"/>
</dbReference>
<dbReference type="Gene3D" id="1.10.10.10">
    <property type="entry name" value="Winged helix-like DNA-binding domain superfamily/Winged helix DNA-binding domain"/>
    <property type="match status" value="1"/>
</dbReference>
<keyword evidence="3" id="KW-0731">Sigma factor</keyword>
<dbReference type="RefSeq" id="WP_106512267.1">
    <property type="nucleotide sequence ID" value="NZ_PXYI01000002.1"/>
</dbReference>
<evidence type="ECO:0000256" key="5">
    <source>
        <dbReference type="SAM" id="MobiDB-lite"/>
    </source>
</evidence>
<keyword evidence="4" id="KW-0804">Transcription</keyword>
<dbReference type="GO" id="GO:0003677">
    <property type="term" value="F:DNA binding"/>
    <property type="evidence" value="ECO:0007669"/>
    <property type="project" value="InterPro"/>
</dbReference>
<dbReference type="GO" id="GO:0006352">
    <property type="term" value="P:DNA-templated transcription initiation"/>
    <property type="evidence" value="ECO:0007669"/>
    <property type="project" value="InterPro"/>
</dbReference>
<dbReference type="PANTHER" id="PTHR43133">
    <property type="entry name" value="RNA POLYMERASE ECF-TYPE SIGMA FACTO"/>
    <property type="match status" value="1"/>
</dbReference>
<evidence type="ECO:0000256" key="2">
    <source>
        <dbReference type="ARBA" id="ARBA00023015"/>
    </source>
</evidence>
<dbReference type="EMBL" id="PXYI01000002">
    <property type="protein sequence ID" value="PSJ42099.1"/>
    <property type="molecule type" value="Genomic_DNA"/>
</dbReference>
<evidence type="ECO:0000256" key="1">
    <source>
        <dbReference type="ARBA" id="ARBA00010641"/>
    </source>
</evidence>
<evidence type="ECO:0000256" key="3">
    <source>
        <dbReference type="ARBA" id="ARBA00023082"/>
    </source>
</evidence>
<evidence type="ECO:0000313" key="8">
    <source>
        <dbReference type="Proteomes" id="UP000241167"/>
    </source>
</evidence>
<dbReference type="SUPFAM" id="SSF88946">
    <property type="entry name" value="Sigma2 domain of RNA polymerase sigma factors"/>
    <property type="match status" value="1"/>
</dbReference>
<dbReference type="InterPro" id="IPR036388">
    <property type="entry name" value="WH-like_DNA-bd_sf"/>
</dbReference>
<comment type="caution">
    <text evidence="7">The sequence shown here is derived from an EMBL/GenBank/DDBJ whole genome shotgun (WGS) entry which is preliminary data.</text>
</comment>
<dbReference type="InterPro" id="IPR039425">
    <property type="entry name" value="RNA_pol_sigma-70-like"/>
</dbReference>
<sequence length="199" mass="22343">MLPGVQRTAWIARWMLPLEPALRAWLRSRVVGSGLDVDDVVQETYAIAGELPSTDHIRQPRNYVFQIAQSILLAQFRRSRIVPIDYLAELDQFDPAADVPGPEQQVSGRQELERLAALMAELPDRQREAFQLLKLDGFSQRDAAARMRVSESTLEKHVAKALLTLMERLERSGKRAARASGTQDQDALDVRGSSGKPDR</sequence>
<evidence type="ECO:0000259" key="6">
    <source>
        <dbReference type="Pfam" id="PF08281"/>
    </source>
</evidence>
<organism evidence="7 8">
    <name type="scientific">Allosphingosinicella deserti</name>
    <dbReference type="NCBI Taxonomy" id="2116704"/>
    <lineage>
        <taxon>Bacteria</taxon>
        <taxon>Pseudomonadati</taxon>
        <taxon>Pseudomonadota</taxon>
        <taxon>Alphaproteobacteria</taxon>
        <taxon>Sphingomonadales</taxon>
        <taxon>Sphingomonadaceae</taxon>
        <taxon>Allosphingosinicella</taxon>
    </lineage>
</organism>
<dbReference type="InterPro" id="IPR013325">
    <property type="entry name" value="RNA_pol_sigma_r2"/>
</dbReference>
<dbReference type="AlphaFoldDB" id="A0A2P7QVW3"/>
<gene>
    <name evidence="7" type="ORF">C7I55_07625</name>
</gene>
<dbReference type="SUPFAM" id="SSF88659">
    <property type="entry name" value="Sigma3 and sigma4 domains of RNA polymerase sigma factors"/>
    <property type="match status" value="1"/>
</dbReference>
<proteinExistence type="inferred from homology"/>
<dbReference type="GO" id="GO:0016987">
    <property type="term" value="F:sigma factor activity"/>
    <property type="evidence" value="ECO:0007669"/>
    <property type="project" value="UniProtKB-KW"/>
</dbReference>
<feature type="region of interest" description="Disordered" evidence="5">
    <location>
        <begin position="173"/>
        <end position="199"/>
    </location>
</feature>
<dbReference type="Proteomes" id="UP000241167">
    <property type="component" value="Unassembled WGS sequence"/>
</dbReference>
<feature type="domain" description="RNA polymerase sigma factor 70 region 4 type 2" evidence="6">
    <location>
        <begin position="113"/>
        <end position="165"/>
    </location>
</feature>
<accession>A0A2P7QVW3</accession>
<dbReference type="InterPro" id="IPR014284">
    <property type="entry name" value="RNA_pol_sigma-70_dom"/>
</dbReference>
<evidence type="ECO:0000313" key="7">
    <source>
        <dbReference type="EMBL" id="PSJ42099.1"/>
    </source>
</evidence>
<dbReference type="PANTHER" id="PTHR43133:SF63">
    <property type="entry name" value="RNA POLYMERASE SIGMA FACTOR FECI-RELATED"/>
    <property type="match status" value="1"/>
</dbReference>
<name>A0A2P7QVW3_9SPHN</name>
<dbReference type="InterPro" id="IPR013324">
    <property type="entry name" value="RNA_pol_sigma_r3/r4-like"/>
</dbReference>
<keyword evidence="8" id="KW-1185">Reference proteome</keyword>
<protein>
    <submittedName>
        <fullName evidence="7">RNA polymerase subunit sigma-24</fullName>
    </submittedName>
</protein>
<comment type="similarity">
    <text evidence="1">Belongs to the sigma-70 factor family. ECF subfamily.</text>
</comment>
<evidence type="ECO:0000256" key="4">
    <source>
        <dbReference type="ARBA" id="ARBA00023163"/>
    </source>
</evidence>
<keyword evidence="2" id="KW-0805">Transcription regulation</keyword>
<dbReference type="NCBIfam" id="TIGR02937">
    <property type="entry name" value="sigma70-ECF"/>
    <property type="match status" value="1"/>
</dbReference>
<dbReference type="Gene3D" id="1.10.1740.10">
    <property type="match status" value="1"/>
</dbReference>